<keyword evidence="2 6" id="KW-0812">Transmembrane</keyword>
<feature type="transmembrane region" description="Helical" evidence="6">
    <location>
        <begin position="170"/>
        <end position="192"/>
    </location>
</feature>
<comment type="caution">
    <text evidence="7">The sequence shown here is derived from an EMBL/GenBank/DDBJ whole genome shotgun (WGS) entry which is preliminary data.</text>
</comment>
<accession>A0ABR2WL41</accession>
<keyword evidence="3" id="KW-0256">Endoplasmic reticulum</keyword>
<dbReference type="Proteomes" id="UP001479436">
    <property type="component" value="Unassembled WGS sequence"/>
</dbReference>
<evidence type="ECO:0000256" key="1">
    <source>
        <dbReference type="ARBA" id="ARBA00004477"/>
    </source>
</evidence>
<dbReference type="Pfam" id="PF11712">
    <property type="entry name" value="Vma12"/>
    <property type="match status" value="1"/>
</dbReference>
<proteinExistence type="predicted"/>
<keyword evidence="5 6" id="KW-0472">Membrane</keyword>
<evidence type="ECO:0000256" key="6">
    <source>
        <dbReference type="SAM" id="Phobius"/>
    </source>
</evidence>
<evidence type="ECO:0000256" key="4">
    <source>
        <dbReference type="ARBA" id="ARBA00022989"/>
    </source>
</evidence>
<keyword evidence="4 6" id="KW-1133">Transmembrane helix</keyword>
<evidence type="ECO:0000313" key="7">
    <source>
        <dbReference type="EMBL" id="KAK9762182.1"/>
    </source>
</evidence>
<keyword evidence="8" id="KW-1185">Reference proteome</keyword>
<organism evidence="7 8">
    <name type="scientific">Basidiobolus ranarum</name>
    <dbReference type="NCBI Taxonomy" id="34480"/>
    <lineage>
        <taxon>Eukaryota</taxon>
        <taxon>Fungi</taxon>
        <taxon>Fungi incertae sedis</taxon>
        <taxon>Zoopagomycota</taxon>
        <taxon>Entomophthoromycotina</taxon>
        <taxon>Basidiobolomycetes</taxon>
        <taxon>Basidiobolales</taxon>
        <taxon>Basidiobolaceae</taxon>
        <taxon>Basidiobolus</taxon>
    </lineage>
</organism>
<name>A0ABR2WL41_9FUNG</name>
<evidence type="ECO:0000256" key="5">
    <source>
        <dbReference type="ARBA" id="ARBA00023136"/>
    </source>
</evidence>
<reference evidence="7 8" key="1">
    <citation type="submission" date="2023-04" db="EMBL/GenBank/DDBJ databases">
        <title>Genome of Basidiobolus ranarum AG-B5.</title>
        <authorList>
            <person name="Stajich J.E."/>
            <person name="Carter-House D."/>
            <person name="Gryganskyi A."/>
        </authorList>
    </citation>
    <scope>NUCLEOTIDE SEQUENCE [LARGE SCALE GENOMIC DNA]</scope>
    <source>
        <strain evidence="7 8">AG-B5</strain>
    </source>
</reference>
<dbReference type="EMBL" id="JASJQH010001059">
    <property type="protein sequence ID" value="KAK9762182.1"/>
    <property type="molecule type" value="Genomic_DNA"/>
</dbReference>
<evidence type="ECO:0000256" key="2">
    <source>
        <dbReference type="ARBA" id="ARBA00022692"/>
    </source>
</evidence>
<dbReference type="PANTHER" id="PTHR31394">
    <property type="entry name" value="TRANSMEMBRANE PROTEIN 199"/>
    <property type="match status" value="1"/>
</dbReference>
<gene>
    <name evidence="7" type="ORF">K7432_012330</name>
</gene>
<dbReference type="InterPro" id="IPR021013">
    <property type="entry name" value="ATPase_Vma12"/>
</dbReference>
<evidence type="ECO:0000256" key="3">
    <source>
        <dbReference type="ARBA" id="ARBA00022824"/>
    </source>
</evidence>
<feature type="transmembrane region" description="Helical" evidence="6">
    <location>
        <begin position="198"/>
        <end position="221"/>
    </location>
</feature>
<dbReference type="PANTHER" id="PTHR31394:SF1">
    <property type="entry name" value="TRANSMEMBRANE PROTEIN 199"/>
    <property type="match status" value="1"/>
</dbReference>
<evidence type="ECO:0000313" key="8">
    <source>
        <dbReference type="Proteomes" id="UP001479436"/>
    </source>
</evidence>
<protein>
    <submittedName>
        <fullName evidence="7">Uncharacterized protein</fullName>
    </submittedName>
</protein>
<comment type="subcellular location">
    <subcellularLocation>
        <location evidence="1">Endoplasmic reticulum membrane</location>
        <topology evidence="1">Multi-pass membrane protein</topology>
    </subcellularLocation>
</comment>
<sequence>MVDLVFTERIRSATEKALGLEECTEILRKQFEAALEEDRRIVEENKIEVLAAIEREKASTDPEYANQPVIQKTSTISFSIVQALSQTLLNAESFKEKEEYHLHKLVKGSQVYSEPPKPRIRSPELIAHLEKIKAELANKEYASMVKNVETEDGLSIQLDLNELKEIKGQLTAIINILFTMVSVFMALFWVGYTVTNDIGMKVLLGLAGALIVGIAEVWLYISYSNRSKEPTAKQKKNQ</sequence>